<gene>
    <name evidence="4" type="ORF">COW49_00965</name>
</gene>
<dbReference type="Proteomes" id="UP000228497">
    <property type="component" value="Unassembled WGS sequence"/>
</dbReference>
<dbReference type="SMART" id="SM00490">
    <property type="entry name" value="HELICc"/>
    <property type="match status" value="1"/>
</dbReference>
<dbReference type="Gene3D" id="3.40.50.300">
    <property type="entry name" value="P-loop containing nucleotide triphosphate hydrolases"/>
    <property type="match status" value="2"/>
</dbReference>
<dbReference type="GO" id="GO:0016787">
    <property type="term" value="F:hydrolase activity"/>
    <property type="evidence" value="ECO:0007669"/>
    <property type="project" value="UniProtKB-KW"/>
</dbReference>
<accession>A0A2M7FCU3</accession>
<organism evidence="4 5">
    <name type="scientific">Candidatus Kaiserbacteria bacterium CG17_big_fil_post_rev_8_21_14_2_50_51_7</name>
    <dbReference type="NCBI Taxonomy" id="1974613"/>
    <lineage>
        <taxon>Bacteria</taxon>
        <taxon>Candidatus Kaiseribacteriota</taxon>
    </lineage>
</organism>
<dbReference type="PROSITE" id="PS51192">
    <property type="entry name" value="HELICASE_ATP_BIND_1"/>
    <property type="match status" value="1"/>
</dbReference>
<dbReference type="CDD" id="cd18793">
    <property type="entry name" value="SF2_C_SNF"/>
    <property type="match status" value="1"/>
</dbReference>
<evidence type="ECO:0000259" key="2">
    <source>
        <dbReference type="PROSITE" id="PS51192"/>
    </source>
</evidence>
<feature type="domain" description="Helicase C-terminal" evidence="3">
    <location>
        <begin position="1329"/>
        <end position="1490"/>
    </location>
</feature>
<evidence type="ECO:0008006" key="6">
    <source>
        <dbReference type="Google" id="ProtNLM"/>
    </source>
</evidence>
<dbReference type="Pfam" id="PF00271">
    <property type="entry name" value="Helicase_C"/>
    <property type="match status" value="1"/>
</dbReference>
<protein>
    <recommendedName>
        <fullName evidence="6">Helicase C-terminal domain-containing protein</fullName>
    </recommendedName>
</protein>
<name>A0A2M7FCU3_9BACT</name>
<dbReference type="Pfam" id="PF00176">
    <property type="entry name" value="SNF2-rel_dom"/>
    <property type="match status" value="1"/>
</dbReference>
<reference evidence="5" key="1">
    <citation type="submission" date="2017-09" db="EMBL/GenBank/DDBJ databases">
        <title>Depth-based differentiation of microbial function through sediment-hosted aquifers and enrichment of novel symbionts in the deep terrestrial subsurface.</title>
        <authorList>
            <person name="Probst A.J."/>
            <person name="Ladd B."/>
            <person name="Jarett J.K."/>
            <person name="Geller-Mcgrath D.E."/>
            <person name="Sieber C.M.K."/>
            <person name="Emerson J.B."/>
            <person name="Anantharaman K."/>
            <person name="Thomas B.C."/>
            <person name="Malmstrom R."/>
            <person name="Stieglmeier M."/>
            <person name="Klingl A."/>
            <person name="Woyke T."/>
            <person name="Ryan C.M."/>
            <person name="Banfield J.F."/>
        </authorList>
    </citation>
    <scope>NUCLEOTIDE SEQUENCE [LARGE SCALE GENOMIC DNA]</scope>
</reference>
<dbReference type="InterPro" id="IPR027417">
    <property type="entry name" value="P-loop_NTPase"/>
</dbReference>
<comment type="caution">
    <text evidence="4">The sequence shown here is derived from an EMBL/GenBank/DDBJ whole genome shotgun (WGS) entry which is preliminary data.</text>
</comment>
<dbReference type="PANTHER" id="PTHR10799">
    <property type="entry name" value="SNF2/RAD54 HELICASE FAMILY"/>
    <property type="match status" value="1"/>
</dbReference>
<evidence type="ECO:0000259" key="3">
    <source>
        <dbReference type="PROSITE" id="PS51194"/>
    </source>
</evidence>
<feature type="non-terminal residue" evidence="4">
    <location>
        <position position="1517"/>
    </location>
</feature>
<dbReference type="PROSITE" id="PS51194">
    <property type="entry name" value="HELICASE_CTER"/>
    <property type="match status" value="1"/>
</dbReference>
<dbReference type="InterPro" id="IPR014001">
    <property type="entry name" value="Helicase_ATP-bd"/>
</dbReference>
<feature type="domain" description="Helicase ATP-binding" evidence="2">
    <location>
        <begin position="975"/>
        <end position="1183"/>
    </location>
</feature>
<dbReference type="GO" id="GO:0003677">
    <property type="term" value="F:DNA binding"/>
    <property type="evidence" value="ECO:0007669"/>
    <property type="project" value="InterPro"/>
</dbReference>
<dbReference type="SUPFAM" id="SSF52540">
    <property type="entry name" value="P-loop containing nucleoside triphosphate hydrolases"/>
    <property type="match status" value="2"/>
</dbReference>
<evidence type="ECO:0000313" key="4">
    <source>
        <dbReference type="EMBL" id="PIV87190.1"/>
    </source>
</evidence>
<dbReference type="InterPro" id="IPR049730">
    <property type="entry name" value="SNF2/RAD54-like_C"/>
</dbReference>
<proteinExistence type="predicted"/>
<dbReference type="EMBL" id="PFFD01000041">
    <property type="protein sequence ID" value="PIV87190.1"/>
    <property type="molecule type" value="Genomic_DNA"/>
</dbReference>
<dbReference type="GO" id="GO:0005524">
    <property type="term" value="F:ATP binding"/>
    <property type="evidence" value="ECO:0007669"/>
    <property type="project" value="InterPro"/>
</dbReference>
<sequence length="1517" mass="167184">MGDTGKGFIANLQDEAERRGMDIPAAHVEAAAQGHQSLIERHDGDMEKVAQSVQMIDRFQRGAQQSRQAVAEIQAQLGEMGESLEKIKGLDTMPKAASVEDAVKVLSSLKAHDAELKAIRNALSEVEASTIDTLPKAAVVEAVDFDPEKARKLVANDLGESRRQRSMSALLEAYNAQDAATPIREHRLTGHVAYLSNVSHLTGVHAPDPVMIDTLGESGTAHVMRRALELSGADMQGIRGALAEHHVATQVAIADAATLEATELFNAADNVEIMPIESVDEMLAGLTKNEQKLELVRQGRKKLGLALGRLEAAGALNEALMGKSDGKERQVSLGAVSMKDAVVKAHALGLGEADTFDANGNLVKQGDFQVYNDGKNKVLILHQAGLDRLANSVMESPEHAQRVKLSNAIRTGQHDEQGWLPKGFSPRPEINVSAGGSWNVPHSPLDVDLSEAKGADDIAESLREYIAARKAGTGHEPGMIWKELLSAEMRNGTPKGMHQAYDDALDMIVPPFKPSKAAKTDRSLRAMEQVEWNKQRDATLNSLAEKWIDNKVSSGEMTADEASVHKQSVPQNWQMRDLLYQSVLQDPRLQYAYIPLGNLGDRGRRAVREYAFEHYFPNEERSQADPVWQEEQLTGLSTATDRANKLGSYPAYVQHEWSKLLAQGLDPYTEIQKHWRESSVTPIGMFGETPEPHDFATVDLNDDVALIAAAKKRPEELNYTEKKRVDTDIASGTYREIVPKLEVSDTRSEKTIADEVRGRIKERLRDYAYRNMMHVRPEGMEKLTGYDPDKTPPASERWARYMSAMGGGTGKAEERAYQTIQEKMQGELAERFAKGFKQWTGHDFQTVAVPLKYFDAHMKATMSAQDYEKAKKLLAEAQSKKAKVQARRGSKFVKEQEGALALKMDIAGQDQLSAFGEMEGMQEEPVKEAHRLSLGSQAEGMIAGMMPKINLKKGTVAAGDIDMSTGDNILRQRAIKGIAAMGRSGLTYGTGSGKTTIALGAHSYLKSTGAVKRSIMAVPSVVQEQFGSEGARFYDPTDPNMPSVYADSKGSAADRRAAYSDQSGHDVVVVTHQALRDDLTWALSQHQFGGDTAQAQEFLRTAPEHERNETMKDAVSAQGWNFDMSVVDEGHNLLNRKGKENSMMANAIDSFTHDKKYHVSMSADPVKNDASEVFDFLHKVAPQRYMAEDYPGAGQRGVVTRGEFMRKYAVNTPAVREALSREMEPYHLTGHIKPPVERQDKTHTVSMTPDQQTEYNRMLKMYQRARGARKKGEVDVEAVKTLSPGSFENIPEAEHEAIAKRLQKSVGILRDSALDRVVNSHPSSAKMDWLDSRLKDMPADKQPTIIFSHSLSAVSAIADHLKKQGVRVAVLQGSMRGDAKEAAKLDFSPAFDSNIGKYVTPPKADVLVSSDAGSVGINAQRATHVINWDTPHTSMTHEQRAARAHRIGQRNDVVVDTVVTDSPYEKRRQERLARKADLREALTRPTAEVDDSGLAETLARHVDKEREDLVQRSVDAL</sequence>
<dbReference type="InterPro" id="IPR000330">
    <property type="entry name" value="SNF2_N"/>
</dbReference>
<evidence type="ECO:0000256" key="1">
    <source>
        <dbReference type="ARBA" id="ARBA00022801"/>
    </source>
</evidence>
<keyword evidence="1" id="KW-0378">Hydrolase</keyword>
<dbReference type="InterPro" id="IPR001650">
    <property type="entry name" value="Helicase_C-like"/>
</dbReference>
<evidence type="ECO:0000313" key="5">
    <source>
        <dbReference type="Proteomes" id="UP000228497"/>
    </source>
</evidence>